<dbReference type="AlphaFoldDB" id="A0A4W3GGQ2"/>
<reference evidence="6" key="2">
    <citation type="journal article" date="2007" name="PLoS Biol.">
        <title>Survey sequencing and comparative analysis of the elephant shark (Callorhinchus milii) genome.</title>
        <authorList>
            <person name="Venkatesh B."/>
            <person name="Kirkness E.F."/>
            <person name="Loh Y.H."/>
            <person name="Halpern A.L."/>
            <person name="Lee A.P."/>
            <person name="Johnson J."/>
            <person name="Dandona N."/>
            <person name="Viswanathan L.D."/>
            <person name="Tay A."/>
            <person name="Venter J.C."/>
            <person name="Strausberg R.L."/>
            <person name="Brenner S."/>
        </authorList>
    </citation>
    <scope>NUCLEOTIDE SEQUENCE [LARGE SCALE GENOMIC DNA]</scope>
</reference>
<evidence type="ECO:0000256" key="2">
    <source>
        <dbReference type="ARBA" id="ARBA00022490"/>
    </source>
</evidence>
<evidence type="ECO:0000313" key="6">
    <source>
        <dbReference type="Proteomes" id="UP000314986"/>
    </source>
</evidence>
<reference evidence="5" key="4">
    <citation type="submission" date="2025-08" db="UniProtKB">
        <authorList>
            <consortium name="Ensembl"/>
        </authorList>
    </citation>
    <scope>IDENTIFICATION</scope>
</reference>
<dbReference type="GeneTree" id="ENSGT01150000287004"/>
<evidence type="ECO:0000256" key="3">
    <source>
        <dbReference type="ARBA" id="ARBA00022737"/>
    </source>
</evidence>
<keyword evidence="3" id="KW-0677">Repeat</keyword>
<protein>
    <recommendedName>
        <fullName evidence="4">NACHT domain-containing protein</fullName>
    </recommendedName>
</protein>
<reference evidence="6" key="3">
    <citation type="journal article" date="2014" name="Nature">
        <title>Elephant shark genome provides unique insights into gnathostome evolution.</title>
        <authorList>
            <consortium name="International Elephant Shark Genome Sequencing Consortium"/>
            <person name="Venkatesh B."/>
            <person name="Lee A.P."/>
            <person name="Ravi V."/>
            <person name="Maurya A.K."/>
            <person name="Lian M.M."/>
            <person name="Swann J.B."/>
            <person name="Ohta Y."/>
            <person name="Flajnik M.F."/>
            <person name="Sutoh Y."/>
            <person name="Kasahara M."/>
            <person name="Hoon S."/>
            <person name="Gangu V."/>
            <person name="Roy S.W."/>
            <person name="Irimia M."/>
            <person name="Korzh V."/>
            <person name="Kondrychyn I."/>
            <person name="Lim Z.W."/>
            <person name="Tay B.H."/>
            <person name="Tohari S."/>
            <person name="Kong K.W."/>
            <person name="Ho S."/>
            <person name="Lorente-Galdos B."/>
            <person name="Quilez J."/>
            <person name="Marques-Bonet T."/>
            <person name="Raney B.J."/>
            <person name="Ingham P.W."/>
            <person name="Tay A."/>
            <person name="Hillier L.W."/>
            <person name="Minx P."/>
            <person name="Boehm T."/>
            <person name="Wilson R.K."/>
            <person name="Brenner S."/>
            <person name="Warren W.C."/>
        </authorList>
    </citation>
    <scope>NUCLEOTIDE SEQUENCE [LARGE SCALE GENOMIC DNA]</scope>
</reference>
<dbReference type="Gene3D" id="3.40.50.300">
    <property type="entry name" value="P-loop containing nucleotide triphosphate hydrolases"/>
    <property type="match status" value="1"/>
</dbReference>
<dbReference type="PANTHER" id="PTHR45690">
    <property type="entry name" value="NACHT, LRR AND PYD DOMAINS-CONTAINING PROTEIN 12"/>
    <property type="match status" value="1"/>
</dbReference>
<dbReference type="Pfam" id="PF05729">
    <property type="entry name" value="NACHT"/>
    <property type="match status" value="1"/>
</dbReference>
<dbReference type="InterPro" id="IPR007111">
    <property type="entry name" value="NACHT_NTPase"/>
</dbReference>
<proteinExistence type="predicted"/>
<evidence type="ECO:0000256" key="1">
    <source>
        <dbReference type="ARBA" id="ARBA00004496"/>
    </source>
</evidence>
<dbReference type="InterPro" id="IPR027417">
    <property type="entry name" value="P-loop_NTPase"/>
</dbReference>
<sequence length="239" mass="27629">MKEKVRTFQLVDHYTELTIISDLRHRKLEGHELLARGRDHEEWRQKQLRGELETVRTDKLFHSSFSKGSHLPSSQGSGYDSRTGISAVVSGVAGIGKTTMVQKIVHDWATGKIYPHFHFVFVFKFRDLNRFHDRATLSRLIVEQYPYLRDVLGELWKHPETLLFIFDGLDELRAKIDFADSRRDTEPQRRCTHPEFCCKLSDIVYSLIQKKLLPGCSVLVTSRPTALHLLAKAQVSVWA</sequence>
<dbReference type="SUPFAM" id="SSF52540">
    <property type="entry name" value="P-loop containing nucleoside triphosphate hydrolases"/>
    <property type="match status" value="1"/>
</dbReference>
<dbReference type="PANTHER" id="PTHR45690:SF19">
    <property type="entry name" value="NACHT, LRR AND PYD DOMAINS-CONTAINING PROTEIN 3"/>
    <property type="match status" value="1"/>
</dbReference>
<keyword evidence="2" id="KW-0963">Cytoplasm</keyword>
<keyword evidence="6" id="KW-1185">Reference proteome</keyword>
<dbReference type="STRING" id="7868.ENSCMIP00000001855"/>
<dbReference type="Proteomes" id="UP000314986">
    <property type="component" value="Unassembled WGS sequence"/>
</dbReference>
<dbReference type="InterPro" id="IPR050637">
    <property type="entry name" value="NLRP_innate_immun_reg"/>
</dbReference>
<comment type="subcellular location">
    <subcellularLocation>
        <location evidence="1">Cytoplasm</location>
    </subcellularLocation>
</comment>
<evidence type="ECO:0000313" key="5">
    <source>
        <dbReference type="Ensembl" id="ENSCMIP00000001855.1"/>
    </source>
</evidence>
<name>A0A4W3GGQ2_CALMI</name>
<reference evidence="5" key="5">
    <citation type="submission" date="2025-09" db="UniProtKB">
        <authorList>
            <consortium name="Ensembl"/>
        </authorList>
    </citation>
    <scope>IDENTIFICATION</scope>
</reference>
<feature type="domain" description="NACHT" evidence="4">
    <location>
        <begin position="85"/>
        <end position="226"/>
    </location>
</feature>
<reference evidence="6" key="1">
    <citation type="journal article" date="2006" name="Science">
        <title>Ancient noncoding elements conserved in the human genome.</title>
        <authorList>
            <person name="Venkatesh B."/>
            <person name="Kirkness E.F."/>
            <person name="Loh Y.H."/>
            <person name="Halpern A.L."/>
            <person name="Lee A.P."/>
            <person name="Johnson J."/>
            <person name="Dandona N."/>
            <person name="Viswanathan L.D."/>
            <person name="Tay A."/>
            <person name="Venter J.C."/>
            <person name="Strausberg R.L."/>
            <person name="Brenner S."/>
        </authorList>
    </citation>
    <scope>NUCLEOTIDE SEQUENCE [LARGE SCALE GENOMIC DNA]</scope>
</reference>
<dbReference type="PROSITE" id="PS50837">
    <property type="entry name" value="NACHT"/>
    <property type="match status" value="1"/>
</dbReference>
<dbReference type="GO" id="GO:0005737">
    <property type="term" value="C:cytoplasm"/>
    <property type="evidence" value="ECO:0007669"/>
    <property type="project" value="UniProtKB-SubCell"/>
</dbReference>
<dbReference type="InParanoid" id="A0A4W3GGQ2"/>
<organism evidence="5 6">
    <name type="scientific">Callorhinchus milii</name>
    <name type="common">Ghost shark</name>
    <dbReference type="NCBI Taxonomy" id="7868"/>
    <lineage>
        <taxon>Eukaryota</taxon>
        <taxon>Metazoa</taxon>
        <taxon>Chordata</taxon>
        <taxon>Craniata</taxon>
        <taxon>Vertebrata</taxon>
        <taxon>Chondrichthyes</taxon>
        <taxon>Holocephali</taxon>
        <taxon>Chimaeriformes</taxon>
        <taxon>Callorhinchidae</taxon>
        <taxon>Callorhinchus</taxon>
    </lineage>
</organism>
<evidence type="ECO:0000259" key="4">
    <source>
        <dbReference type="PROSITE" id="PS50837"/>
    </source>
</evidence>
<accession>A0A4W3GGQ2</accession>
<dbReference type="Ensembl" id="ENSCMIT00000001927.1">
    <property type="protein sequence ID" value="ENSCMIP00000001855.1"/>
    <property type="gene ID" value="ENSCMIG00000001156.1"/>
</dbReference>